<organism evidence="1 2">
    <name type="scientific">Oceaniferula marina</name>
    <dbReference type="NCBI Taxonomy" id="2748318"/>
    <lineage>
        <taxon>Bacteria</taxon>
        <taxon>Pseudomonadati</taxon>
        <taxon>Verrucomicrobiota</taxon>
        <taxon>Verrucomicrobiia</taxon>
        <taxon>Verrucomicrobiales</taxon>
        <taxon>Verrucomicrobiaceae</taxon>
        <taxon>Oceaniferula</taxon>
    </lineage>
</organism>
<keyword evidence="2" id="KW-1185">Reference proteome</keyword>
<evidence type="ECO:0000313" key="1">
    <source>
        <dbReference type="EMBL" id="NWK57680.1"/>
    </source>
</evidence>
<reference evidence="1 2" key="1">
    <citation type="submission" date="2020-07" db="EMBL/GenBank/DDBJ databases">
        <title>Roseicoccus Jingziensis gen. nov., sp. nov., isolated from coastal seawater.</title>
        <authorList>
            <person name="Feng X."/>
        </authorList>
    </citation>
    <scope>NUCLEOTIDE SEQUENCE [LARGE SCALE GENOMIC DNA]</scope>
    <source>
        <strain evidence="1 2">N1E253</strain>
    </source>
</reference>
<protein>
    <submittedName>
        <fullName evidence="1">Uncharacterized protein</fullName>
    </submittedName>
</protein>
<dbReference type="RefSeq" id="WP_178935034.1">
    <property type="nucleotide sequence ID" value="NZ_JACBAZ010000022.1"/>
</dbReference>
<proteinExistence type="predicted"/>
<dbReference type="AlphaFoldDB" id="A0A851GSC3"/>
<dbReference type="EMBL" id="JACBAZ010000022">
    <property type="protein sequence ID" value="NWK57680.1"/>
    <property type="molecule type" value="Genomic_DNA"/>
</dbReference>
<dbReference type="Proteomes" id="UP000557872">
    <property type="component" value="Unassembled WGS sequence"/>
</dbReference>
<gene>
    <name evidence="1" type="ORF">HW115_18830</name>
</gene>
<comment type="caution">
    <text evidence="1">The sequence shown here is derived from an EMBL/GenBank/DDBJ whole genome shotgun (WGS) entry which is preliminary data.</text>
</comment>
<evidence type="ECO:0000313" key="2">
    <source>
        <dbReference type="Proteomes" id="UP000557872"/>
    </source>
</evidence>
<sequence>MKRSLLVRLVICLSLIILAYSTYSLRSLYLKPPLEISSDIPLEAQHVIADWYDNSGDVPHPQFNLHNVLYALLHPHRSTTASIYVEHYGSRQSHGEGLIVLYCNVDDGYFVSFSQFDDGWRFHRIEAENQQAQQVVAPDR</sequence>
<name>A0A851GSC3_9BACT</name>
<accession>A0A851GSC3</accession>